<feature type="domain" description="Bacterial virulence" evidence="2">
    <location>
        <begin position="266"/>
        <end position="455"/>
    </location>
</feature>
<reference evidence="3" key="1">
    <citation type="submission" date="2021-04" db="EMBL/GenBank/DDBJ databases">
        <authorList>
            <person name="Vanwijnsberghe S."/>
        </authorList>
    </citation>
    <scope>NUCLEOTIDE SEQUENCE</scope>
    <source>
        <strain evidence="3">LMG 31841</strain>
    </source>
</reference>
<proteinExistence type="predicted"/>
<keyword evidence="4" id="KW-1185">Reference proteome</keyword>
<dbReference type="InterPro" id="IPR010333">
    <property type="entry name" value="VirJ"/>
</dbReference>
<evidence type="ECO:0000259" key="2">
    <source>
        <dbReference type="Pfam" id="PF06057"/>
    </source>
</evidence>
<dbReference type="InterPro" id="IPR029058">
    <property type="entry name" value="AB_hydrolase_fold"/>
</dbReference>
<comment type="caution">
    <text evidence="3">The sequence shown here is derived from an EMBL/GenBank/DDBJ whole genome shotgun (WGS) entry which is preliminary data.</text>
</comment>
<feature type="signal peptide" evidence="1">
    <location>
        <begin position="1"/>
        <end position="18"/>
    </location>
</feature>
<dbReference type="Proteomes" id="UP000789704">
    <property type="component" value="Unassembled WGS sequence"/>
</dbReference>
<organism evidence="3 4">
    <name type="scientific">Paraburkholderia saeva</name>
    <dbReference type="NCBI Taxonomy" id="2777537"/>
    <lineage>
        <taxon>Bacteria</taxon>
        <taxon>Pseudomonadati</taxon>
        <taxon>Pseudomonadota</taxon>
        <taxon>Betaproteobacteria</taxon>
        <taxon>Burkholderiales</taxon>
        <taxon>Burkholderiaceae</taxon>
        <taxon>Paraburkholderia</taxon>
    </lineage>
</organism>
<protein>
    <recommendedName>
        <fullName evidence="2">Bacterial virulence domain-containing protein</fullName>
    </recommendedName>
</protein>
<accession>A0A9N8RWE9</accession>
<dbReference type="Pfam" id="PF06057">
    <property type="entry name" value="VirJ"/>
    <property type="match status" value="2"/>
</dbReference>
<dbReference type="Gene3D" id="3.40.50.1820">
    <property type="entry name" value="alpha/beta hydrolase"/>
    <property type="match status" value="2"/>
</dbReference>
<dbReference type="PIRSF" id="PIRSF029063">
    <property type="entry name" value="IV_sec_VirJ"/>
    <property type="match status" value="1"/>
</dbReference>
<evidence type="ECO:0000313" key="4">
    <source>
        <dbReference type="Proteomes" id="UP000789704"/>
    </source>
</evidence>
<feature type="chain" id="PRO_5040140262" description="Bacterial virulence domain-containing protein" evidence="1">
    <location>
        <begin position="19"/>
        <end position="485"/>
    </location>
</feature>
<dbReference type="AlphaFoldDB" id="A0A9N8RWE9"/>
<gene>
    <name evidence="3" type="ORF">LMG31841_02535</name>
</gene>
<evidence type="ECO:0000256" key="1">
    <source>
        <dbReference type="SAM" id="SignalP"/>
    </source>
</evidence>
<dbReference type="EMBL" id="CAJQZC010000004">
    <property type="protein sequence ID" value="CAG4897907.1"/>
    <property type="molecule type" value="Genomic_DNA"/>
</dbReference>
<evidence type="ECO:0000313" key="3">
    <source>
        <dbReference type="EMBL" id="CAG4897907.1"/>
    </source>
</evidence>
<keyword evidence="1" id="KW-0732">Signal</keyword>
<sequence>MKLLSITLALGLSSGLFASASSDAVAATPPSVSATTTAAAPVTTVSGGRFGNVTVTRPSGAMRGLVVLFSKADGWRPTDQQAAEALAKEGAMVVGVDTSRYVATQWTKPEACHNLVGDVENISHQLQREAQLSRYFLPVVAGTGEGGTLATRMISTAPSNTLSGAASVDPEAKLDARFNACPPDPTISRGNGLPGFVEVAATTSAAIDAPAPIGGKPVPVRRLAANTSTADAMVALLSPHLRAHATGDEDVSDLPLIELPAARPTDMLAIVISGDGGWRDLDKTIAEALQKKNVSVVGVDALRYFWSTKSPEQTSHDLARIMQTYGARWHTRHVALIGYSFGADVMPFAYNRLPEALRAKVSQMALLGFAHDADFQIRVSGWLGMPASSEALPAMPEVAKVPPAIVQCIYGEDETDTLCPALAKTGASVIRTPGGHHFGHDYNALADTILDGWRKQIAARECTTGKASANGVANPACAATKQGAL</sequence>
<dbReference type="SUPFAM" id="SSF53474">
    <property type="entry name" value="alpha/beta-Hydrolases"/>
    <property type="match status" value="2"/>
</dbReference>
<feature type="domain" description="Bacterial virulence" evidence="2">
    <location>
        <begin position="65"/>
        <end position="129"/>
    </location>
</feature>
<name>A0A9N8RWE9_9BURK</name>
<dbReference type="InterPro" id="IPR011225">
    <property type="entry name" value="IV_sec_VirJ"/>
</dbReference>